<dbReference type="PANTHER" id="PTHR44942:SF4">
    <property type="entry name" value="METHYLTRANSFERASE TYPE 11 DOMAIN-CONTAINING PROTEIN"/>
    <property type="match status" value="1"/>
</dbReference>
<evidence type="ECO:0000259" key="4">
    <source>
        <dbReference type="Pfam" id="PF08241"/>
    </source>
</evidence>
<dbReference type="InterPro" id="IPR051052">
    <property type="entry name" value="Diverse_substrate_MTase"/>
</dbReference>
<evidence type="ECO:0000256" key="1">
    <source>
        <dbReference type="ARBA" id="ARBA00008361"/>
    </source>
</evidence>
<sequence length="254" mass="26964">MSFDVAADAYDRFMGRYSAPLAGSFAEWARLPEHGRALDVGCGPGALLAVLTRRFGPDQVAGVDPSESFVAAAHDRHPWADVRHGTAEALPFEDDTFDAALASLVVHFMTDAAAGAREMVRVTRAGGVVASCAWDFAGRRAPQSAFFSGLSAVVDGIDDETDRVGAAAGDLAALLRGAGCTEVEESELSVTVDYAGFDEWWEPYTLGVSPAGRQLQALSEEQRTLVRERCVDLMPAGPFTVTATAWAARGVVPR</sequence>
<dbReference type="Pfam" id="PF08241">
    <property type="entry name" value="Methyltransf_11"/>
    <property type="match status" value="1"/>
</dbReference>
<evidence type="ECO:0000256" key="3">
    <source>
        <dbReference type="ARBA" id="ARBA00022679"/>
    </source>
</evidence>
<comment type="caution">
    <text evidence="5">The sequence shown here is derived from an EMBL/GenBank/DDBJ whole genome shotgun (WGS) entry which is preliminary data.</text>
</comment>
<dbReference type="InterPro" id="IPR013216">
    <property type="entry name" value="Methyltransf_11"/>
</dbReference>
<dbReference type="Proteomes" id="UP000602532">
    <property type="component" value="Unassembled WGS sequence"/>
</dbReference>
<evidence type="ECO:0000313" key="5">
    <source>
        <dbReference type="EMBL" id="MBD8022443.1"/>
    </source>
</evidence>
<organism evidence="5 6">
    <name type="scientific">Microbacterium gallinarum</name>
    <dbReference type="NCBI Taxonomy" id="2762209"/>
    <lineage>
        <taxon>Bacteria</taxon>
        <taxon>Bacillati</taxon>
        <taxon>Actinomycetota</taxon>
        <taxon>Actinomycetes</taxon>
        <taxon>Micrococcales</taxon>
        <taxon>Microbacteriaceae</taxon>
        <taxon>Microbacterium</taxon>
    </lineage>
</organism>
<dbReference type="InterPro" id="IPR029063">
    <property type="entry name" value="SAM-dependent_MTases_sf"/>
</dbReference>
<keyword evidence="2 5" id="KW-0489">Methyltransferase</keyword>
<evidence type="ECO:0000256" key="2">
    <source>
        <dbReference type="ARBA" id="ARBA00022603"/>
    </source>
</evidence>
<keyword evidence="6" id="KW-1185">Reference proteome</keyword>
<protein>
    <submittedName>
        <fullName evidence="5">Class I SAM-dependent methyltransferase</fullName>
    </submittedName>
</protein>
<feature type="domain" description="Methyltransferase type 11" evidence="4">
    <location>
        <begin position="38"/>
        <end position="130"/>
    </location>
</feature>
<dbReference type="CDD" id="cd02440">
    <property type="entry name" value="AdoMet_MTases"/>
    <property type="match status" value="1"/>
</dbReference>
<dbReference type="Gene3D" id="3.40.50.150">
    <property type="entry name" value="Vaccinia Virus protein VP39"/>
    <property type="match status" value="1"/>
</dbReference>
<name>A0ABR8WZK3_9MICO</name>
<keyword evidence="3" id="KW-0808">Transferase</keyword>
<dbReference type="PANTHER" id="PTHR44942">
    <property type="entry name" value="METHYLTRANSF_11 DOMAIN-CONTAINING PROTEIN"/>
    <property type="match status" value="1"/>
</dbReference>
<comment type="similarity">
    <text evidence="1">Belongs to the methyltransferase superfamily.</text>
</comment>
<reference evidence="5 6" key="1">
    <citation type="submission" date="2020-08" db="EMBL/GenBank/DDBJ databases">
        <title>A Genomic Blueprint of the Chicken Gut Microbiome.</title>
        <authorList>
            <person name="Gilroy R."/>
            <person name="Ravi A."/>
            <person name="Getino M."/>
            <person name="Pursley I."/>
            <person name="Horton D.L."/>
            <person name="Alikhan N.-F."/>
            <person name="Baker D."/>
            <person name="Gharbi K."/>
            <person name="Hall N."/>
            <person name="Watson M."/>
            <person name="Adriaenssens E.M."/>
            <person name="Foster-Nyarko E."/>
            <person name="Jarju S."/>
            <person name="Secka A."/>
            <person name="Antonio M."/>
            <person name="Oren A."/>
            <person name="Chaudhuri R."/>
            <person name="La Ragione R.M."/>
            <person name="Hildebrand F."/>
            <person name="Pallen M.J."/>
        </authorList>
    </citation>
    <scope>NUCLEOTIDE SEQUENCE [LARGE SCALE GENOMIC DNA]</scope>
    <source>
        <strain evidence="5 6">Sa1CUA4</strain>
    </source>
</reference>
<dbReference type="SUPFAM" id="SSF53335">
    <property type="entry name" value="S-adenosyl-L-methionine-dependent methyltransferases"/>
    <property type="match status" value="1"/>
</dbReference>
<dbReference type="RefSeq" id="WP_191763884.1">
    <property type="nucleotide sequence ID" value="NZ_JACSPM010000001.1"/>
</dbReference>
<dbReference type="GO" id="GO:0032259">
    <property type="term" value="P:methylation"/>
    <property type="evidence" value="ECO:0007669"/>
    <property type="project" value="UniProtKB-KW"/>
</dbReference>
<accession>A0ABR8WZK3</accession>
<evidence type="ECO:0000313" key="6">
    <source>
        <dbReference type="Proteomes" id="UP000602532"/>
    </source>
</evidence>
<dbReference type="GO" id="GO:0008168">
    <property type="term" value="F:methyltransferase activity"/>
    <property type="evidence" value="ECO:0007669"/>
    <property type="project" value="UniProtKB-KW"/>
</dbReference>
<dbReference type="EMBL" id="JACSPM010000001">
    <property type="protein sequence ID" value="MBD8022443.1"/>
    <property type="molecule type" value="Genomic_DNA"/>
</dbReference>
<proteinExistence type="inferred from homology"/>
<gene>
    <name evidence="5" type="ORF">H9622_02425</name>
</gene>